<sequence length="96" mass="10064">MTACISQHQLASVWRVLELDPQRLLPVTCALNAGARITSLGIVWLAIEEQCVAAGATLGDVGYASSVEAPVMSPLLAQENEHRGRESVPPSSPGGL</sequence>
<accession>A0A5B7GI87</accession>
<comment type="caution">
    <text evidence="2">The sequence shown here is derived from an EMBL/GenBank/DDBJ whole genome shotgun (WGS) entry which is preliminary data.</text>
</comment>
<keyword evidence="3" id="KW-1185">Reference proteome</keyword>
<name>A0A5B7GI87_PORTR</name>
<reference evidence="2 3" key="1">
    <citation type="submission" date="2019-05" db="EMBL/GenBank/DDBJ databases">
        <title>Another draft genome of Portunus trituberculatus and its Hox gene families provides insights of decapod evolution.</title>
        <authorList>
            <person name="Jeong J.-H."/>
            <person name="Song I."/>
            <person name="Kim S."/>
            <person name="Choi T."/>
            <person name="Kim D."/>
            <person name="Ryu S."/>
            <person name="Kim W."/>
        </authorList>
    </citation>
    <scope>NUCLEOTIDE SEQUENCE [LARGE SCALE GENOMIC DNA]</scope>
    <source>
        <tissue evidence="2">Muscle</tissue>
    </source>
</reference>
<organism evidence="2 3">
    <name type="scientific">Portunus trituberculatus</name>
    <name type="common">Swimming crab</name>
    <name type="synonym">Neptunus trituberculatus</name>
    <dbReference type="NCBI Taxonomy" id="210409"/>
    <lineage>
        <taxon>Eukaryota</taxon>
        <taxon>Metazoa</taxon>
        <taxon>Ecdysozoa</taxon>
        <taxon>Arthropoda</taxon>
        <taxon>Crustacea</taxon>
        <taxon>Multicrustacea</taxon>
        <taxon>Malacostraca</taxon>
        <taxon>Eumalacostraca</taxon>
        <taxon>Eucarida</taxon>
        <taxon>Decapoda</taxon>
        <taxon>Pleocyemata</taxon>
        <taxon>Brachyura</taxon>
        <taxon>Eubrachyura</taxon>
        <taxon>Portunoidea</taxon>
        <taxon>Portunidae</taxon>
        <taxon>Portuninae</taxon>
        <taxon>Portunus</taxon>
    </lineage>
</organism>
<protein>
    <submittedName>
        <fullName evidence="2">Uncharacterized protein</fullName>
    </submittedName>
</protein>
<feature type="region of interest" description="Disordered" evidence="1">
    <location>
        <begin position="74"/>
        <end position="96"/>
    </location>
</feature>
<dbReference type="AlphaFoldDB" id="A0A5B7GI87"/>
<dbReference type="EMBL" id="VSRR010014207">
    <property type="protein sequence ID" value="MPC56738.1"/>
    <property type="molecule type" value="Genomic_DNA"/>
</dbReference>
<proteinExistence type="predicted"/>
<evidence type="ECO:0000256" key="1">
    <source>
        <dbReference type="SAM" id="MobiDB-lite"/>
    </source>
</evidence>
<dbReference type="Proteomes" id="UP000324222">
    <property type="component" value="Unassembled WGS sequence"/>
</dbReference>
<evidence type="ECO:0000313" key="2">
    <source>
        <dbReference type="EMBL" id="MPC56738.1"/>
    </source>
</evidence>
<gene>
    <name evidence="2" type="ORF">E2C01_050704</name>
</gene>
<evidence type="ECO:0000313" key="3">
    <source>
        <dbReference type="Proteomes" id="UP000324222"/>
    </source>
</evidence>